<keyword evidence="1" id="KW-1133">Transmembrane helix</keyword>
<keyword evidence="1" id="KW-0472">Membrane</keyword>
<evidence type="ECO:0000256" key="1">
    <source>
        <dbReference type="SAM" id="Phobius"/>
    </source>
</evidence>
<accession>A0A9X3CZW2</accession>
<dbReference type="InterPro" id="IPR038461">
    <property type="entry name" value="Schlafen_AlbA_2_dom_sf"/>
</dbReference>
<sequence>MNNKGFFFTVIVGFVMGVFIVQPLGISLFLYDNQGDQGSWWNILEIVFVQIAGFGDFDQILKNLLFGCLGISLALMFYTRKKIFQLDKLKNETDIIEALIAKGETSEVEFKSTLRWDLRQSKINKALEVVVAKTIAGFINCKGGNLLIGIDDEGHILGLQEDYQTLKKPGRDGFEQYIMQLVSVTLGTRFCPLIKVTFHEFKGRDIYHLNIQSSKTPVFLNYEDRSHFFIRTGNGTRELDIPEALAYIGKGKALYN</sequence>
<dbReference type="Proteomes" id="UP001148482">
    <property type="component" value="Unassembled WGS sequence"/>
</dbReference>
<dbReference type="InterPro" id="IPR007421">
    <property type="entry name" value="Schlafen_AlbA_2_dom"/>
</dbReference>
<dbReference type="PANTHER" id="PTHR30595:SF6">
    <property type="entry name" value="SCHLAFEN ALBA-2 DOMAIN-CONTAINING PROTEIN"/>
    <property type="match status" value="1"/>
</dbReference>
<dbReference type="Gene3D" id="3.30.950.30">
    <property type="entry name" value="Schlafen, AAA domain"/>
    <property type="match status" value="1"/>
</dbReference>
<organism evidence="3 4">
    <name type="scientific">Salinimicrobium profundisediminis</name>
    <dbReference type="NCBI Taxonomy" id="2994553"/>
    <lineage>
        <taxon>Bacteria</taxon>
        <taxon>Pseudomonadati</taxon>
        <taxon>Bacteroidota</taxon>
        <taxon>Flavobacteriia</taxon>
        <taxon>Flavobacteriales</taxon>
        <taxon>Flavobacteriaceae</taxon>
        <taxon>Salinimicrobium</taxon>
    </lineage>
</organism>
<keyword evidence="3" id="KW-0067">ATP-binding</keyword>
<dbReference type="AlphaFoldDB" id="A0A9X3CZW2"/>
<evidence type="ECO:0000313" key="3">
    <source>
        <dbReference type="EMBL" id="MCX2838440.1"/>
    </source>
</evidence>
<protein>
    <submittedName>
        <fullName evidence="3">ATP-binding protein</fullName>
    </submittedName>
</protein>
<proteinExistence type="predicted"/>
<keyword evidence="4" id="KW-1185">Reference proteome</keyword>
<evidence type="ECO:0000259" key="2">
    <source>
        <dbReference type="Pfam" id="PF04326"/>
    </source>
</evidence>
<feature type="transmembrane region" description="Helical" evidence="1">
    <location>
        <begin position="60"/>
        <end position="78"/>
    </location>
</feature>
<dbReference type="EMBL" id="JAPJDA010000014">
    <property type="protein sequence ID" value="MCX2838440.1"/>
    <property type="molecule type" value="Genomic_DNA"/>
</dbReference>
<dbReference type="RefSeq" id="WP_266069678.1">
    <property type="nucleotide sequence ID" value="NZ_JAPJDA010000014.1"/>
</dbReference>
<evidence type="ECO:0000313" key="4">
    <source>
        <dbReference type="Proteomes" id="UP001148482"/>
    </source>
</evidence>
<feature type="domain" description="Schlafen AlbA-2" evidence="2">
    <location>
        <begin position="104"/>
        <end position="239"/>
    </location>
</feature>
<gene>
    <name evidence="3" type="ORF">OQ279_09770</name>
</gene>
<dbReference type="Pfam" id="PF04326">
    <property type="entry name" value="SLFN_AlbA_2"/>
    <property type="match status" value="1"/>
</dbReference>
<keyword evidence="1" id="KW-0812">Transmembrane</keyword>
<reference evidence="3" key="1">
    <citation type="submission" date="2022-11" db="EMBL/GenBank/DDBJ databases">
        <title>Salinimicrobium profundisediminis sp. nov., isolated from deep-sea sediment of the Mariana Trench.</title>
        <authorList>
            <person name="Fu H."/>
        </authorList>
    </citation>
    <scope>NUCLEOTIDE SEQUENCE</scope>
    <source>
        <strain evidence="3">MT39</strain>
    </source>
</reference>
<keyword evidence="3" id="KW-0547">Nucleotide-binding</keyword>
<dbReference type="PANTHER" id="PTHR30595">
    <property type="entry name" value="GLPR-RELATED TRANSCRIPTIONAL REPRESSOR"/>
    <property type="match status" value="1"/>
</dbReference>
<feature type="transmembrane region" description="Helical" evidence="1">
    <location>
        <begin position="6"/>
        <end position="31"/>
    </location>
</feature>
<name>A0A9X3CZW2_9FLAO</name>
<dbReference type="GO" id="GO:0005524">
    <property type="term" value="F:ATP binding"/>
    <property type="evidence" value="ECO:0007669"/>
    <property type="project" value="UniProtKB-KW"/>
</dbReference>
<comment type="caution">
    <text evidence="3">The sequence shown here is derived from an EMBL/GenBank/DDBJ whole genome shotgun (WGS) entry which is preliminary data.</text>
</comment>